<accession>A0A8T2JY99</accession>
<dbReference type="PROSITE" id="PS51522">
    <property type="entry name" value="ZF_NANOS"/>
    <property type="match status" value="1"/>
</dbReference>
<feature type="domain" description="Nanos-type" evidence="9">
    <location>
        <begin position="1"/>
        <end position="47"/>
    </location>
</feature>
<keyword evidence="7 8" id="KW-0694">RNA-binding</keyword>
<evidence type="ECO:0000256" key="5">
    <source>
        <dbReference type="ARBA" id="ARBA00022833"/>
    </source>
</evidence>
<dbReference type="Pfam" id="PF05741">
    <property type="entry name" value="zf-nanos"/>
    <property type="match status" value="1"/>
</dbReference>
<evidence type="ECO:0000256" key="2">
    <source>
        <dbReference type="ARBA" id="ARBA00022490"/>
    </source>
</evidence>
<dbReference type="InterPro" id="IPR038129">
    <property type="entry name" value="Nanos_sf"/>
</dbReference>
<comment type="similarity">
    <text evidence="8">Belongs to the nanos family.</text>
</comment>
<dbReference type="GO" id="GO:0006417">
    <property type="term" value="P:regulation of translation"/>
    <property type="evidence" value="ECO:0007669"/>
    <property type="project" value="UniProtKB-UniRule"/>
</dbReference>
<evidence type="ECO:0000256" key="3">
    <source>
        <dbReference type="ARBA" id="ARBA00022723"/>
    </source>
</evidence>
<comment type="subcellular location">
    <subcellularLocation>
        <location evidence="1">Cytoplasm</location>
    </subcellularLocation>
</comment>
<evidence type="ECO:0000259" key="9">
    <source>
        <dbReference type="PROSITE" id="PS51522"/>
    </source>
</evidence>
<evidence type="ECO:0000256" key="4">
    <source>
        <dbReference type="ARBA" id="ARBA00022771"/>
    </source>
</evidence>
<evidence type="ECO:0000256" key="8">
    <source>
        <dbReference type="PROSITE-ProRule" id="PRU00855"/>
    </source>
</evidence>
<dbReference type="GO" id="GO:0003723">
    <property type="term" value="F:RNA binding"/>
    <property type="evidence" value="ECO:0007669"/>
    <property type="project" value="UniProtKB-UniRule"/>
</dbReference>
<dbReference type="PANTHER" id="PTHR12887">
    <property type="entry name" value="NANOS PROTEIN"/>
    <property type="match status" value="1"/>
</dbReference>
<dbReference type="InterPro" id="IPR008705">
    <property type="entry name" value="Nanos/Xcar2"/>
</dbReference>
<dbReference type="Gene3D" id="4.10.60.30">
    <property type="entry name" value="Nanos, RNA-binding domain"/>
    <property type="match status" value="1"/>
</dbReference>
<keyword evidence="11" id="KW-1185">Reference proteome</keyword>
<sequence>MESLAQFTTHTLKNQQGIIICPVLRKYICPLCGATGELPTLLSIALQPGETLSLQKEWTNSAGRKVKR</sequence>
<keyword evidence="2" id="KW-0963">Cytoplasm</keyword>
<dbReference type="InterPro" id="IPR024161">
    <property type="entry name" value="Znf_nanos-typ"/>
</dbReference>
<dbReference type="GO" id="GO:0008270">
    <property type="term" value="F:zinc ion binding"/>
    <property type="evidence" value="ECO:0007669"/>
    <property type="project" value="UniProtKB-KW"/>
</dbReference>
<keyword evidence="4 8" id="KW-0863">Zinc-finger</keyword>
<comment type="caution">
    <text evidence="10">The sequence shown here is derived from an EMBL/GenBank/DDBJ whole genome shotgun (WGS) entry which is preliminary data.</text>
</comment>
<dbReference type="GO" id="GO:0005737">
    <property type="term" value="C:cytoplasm"/>
    <property type="evidence" value="ECO:0007669"/>
    <property type="project" value="UniProtKB-SubCell"/>
</dbReference>
<proteinExistence type="inferred from homology"/>
<gene>
    <name evidence="10" type="ORF">GDO86_015538</name>
</gene>
<dbReference type="OrthoDB" id="5864971at2759"/>
<dbReference type="Proteomes" id="UP000812440">
    <property type="component" value="Chromosome 8_10"/>
</dbReference>
<evidence type="ECO:0000313" key="10">
    <source>
        <dbReference type="EMBL" id="KAG8448484.1"/>
    </source>
</evidence>
<evidence type="ECO:0000256" key="7">
    <source>
        <dbReference type="ARBA" id="ARBA00022884"/>
    </source>
</evidence>
<protein>
    <recommendedName>
        <fullName evidence="9">Nanos-type domain-containing protein</fullName>
    </recommendedName>
</protein>
<evidence type="ECO:0000256" key="1">
    <source>
        <dbReference type="ARBA" id="ARBA00004496"/>
    </source>
</evidence>
<dbReference type="EMBL" id="JAACNH010000003">
    <property type="protein sequence ID" value="KAG8448484.1"/>
    <property type="molecule type" value="Genomic_DNA"/>
</dbReference>
<evidence type="ECO:0000313" key="11">
    <source>
        <dbReference type="Proteomes" id="UP000812440"/>
    </source>
</evidence>
<keyword evidence="5" id="KW-0862">Zinc</keyword>
<keyword evidence="3" id="KW-0479">Metal-binding</keyword>
<reference evidence="10" key="1">
    <citation type="thesis" date="2020" institute="ProQuest LLC" country="789 East Eisenhower Parkway, Ann Arbor, MI, USA">
        <title>Comparative Genomics and Chromosome Evolution.</title>
        <authorList>
            <person name="Mudd A.B."/>
        </authorList>
    </citation>
    <scope>NUCLEOTIDE SEQUENCE</scope>
    <source>
        <strain evidence="10">Female2</strain>
        <tissue evidence="10">Blood</tissue>
    </source>
</reference>
<name>A0A8T2JY99_9PIPI</name>
<keyword evidence="6 8" id="KW-0810">Translation regulation</keyword>
<organism evidence="10 11">
    <name type="scientific">Hymenochirus boettgeri</name>
    <name type="common">Congo dwarf clawed frog</name>
    <dbReference type="NCBI Taxonomy" id="247094"/>
    <lineage>
        <taxon>Eukaryota</taxon>
        <taxon>Metazoa</taxon>
        <taxon>Chordata</taxon>
        <taxon>Craniata</taxon>
        <taxon>Vertebrata</taxon>
        <taxon>Euteleostomi</taxon>
        <taxon>Amphibia</taxon>
        <taxon>Batrachia</taxon>
        <taxon>Anura</taxon>
        <taxon>Pipoidea</taxon>
        <taxon>Pipidae</taxon>
        <taxon>Pipinae</taxon>
        <taxon>Hymenochirus</taxon>
    </lineage>
</organism>
<dbReference type="AlphaFoldDB" id="A0A8T2JY99"/>
<evidence type="ECO:0000256" key="6">
    <source>
        <dbReference type="ARBA" id="ARBA00022845"/>
    </source>
</evidence>